<evidence type="ECO:0000313" key="2">
    <source>
        <dbReference type="WBParaSite" id="nRc.2.0.1.t19806-RA"/>
    </source>
</evidence>
<dbReference type="Proteomes" id="UP000887565">
    <property type="component" value="Unplaced"/>
</dbReference>
<sequence length="181" mass="20987">TSCQSKKLNNFKTADRSKLNFLHILSIKCILIKISSRIRIRSKSDHPGIRIRFDSGFAFDPVPIIDIFRDSVRFRPSECPCIRIRSGSDHWNFLGSKFDPDPVIGIYWDPDPIRLRQFEFDGIRIRSRSNHWNFLKSESDQNPIIMEFGSDLVSIIGIIRDTDSNQIRSSEFPGIRIRFGS</sequence>
<dbReference type="AlphaFoldDB" id="A0A915J015"/>
<proteinExistence type="predicted"/>
<protein>
    <submittedName>
        <fullName evidence="2">Uncharacterized protein</fullName>
    </submittedName>
</protein>
<name>A0A915J015_ROMCU</name>
<keyword evidence="1" id="KW-1185">Reference proteome</keyword>
<dbReference type="WBParaSite" id="nRc.2.0.1.t19806-RA">
    <property type="protein sequence ID" value="nRc.2.0.1.t19806-RA"/>
    <property type="gene ID" value="nRc.2.0.1.g19806"/>
</dbReference>
<evidence type="ECO:0000313" key="1">
    <source>
        <dbReference type="Proteomes" id="UP000887565"/>
    </source>
</evidence>
<accession>A0A915J015</accession>
<reference evidence="2" key="1">
    <citation type="submission" date="2022-11" db="UniProtKB">
        <authorList>
            <consortium name="WormBaseParasite"/>
        </authorList>
    </citation>
    <scope>IDENTIFICATION</scope>
</reference>
<organism evidence="1 2">
    <name type="scientific">Romanomermis culicivorax</name>
    <name type="common">Nematode worm</name>
    <dbReference type="NCBI Taxonomy" id="13658"/>
    <lineage>
        <taxon>Eukaryota</taxon>
        <taxon>Metazoa</taxon>
        <taxon>Ecdysozoa</taxon>
        <taxon>Nematoda</taxon>
        <taxon>Enoplea</taxon>
        <taxon>Dorylaimia</taxon>
        <taxon>Mermithida</taxon>
        <taxon>Mermithoidea</taxon>
        <taxon>Mermithidae</taxon>
        <taxon>Romanomermis</taxon>
    </lineage>
</organism>